<dbReference type="Pfam" id="PF01494">
    <property type="entry name" value="FAD_binding_3"/>
    <property type="match status" value="1"/>
</dbReference>
<dbReference type="PANTHER" id="PTHR43004">
    <property type="entry name" value="TRK SYSTEM POTASSIUM UPTAKE PROTEIN"/>
    <property type="match status" value="1"/>
</dbReference>
<dbReference type="Gene3D" id="3.30.70.2450">
    <property type="match status" value="1"/>
</dbReference>
<keyword evidence="4" id="KW-0560">Oxidoreductase</keyword>
<keyword evidence="3" id="KW-0274">FAD</keyword>
<dbReference type="InterPro" id="IPR038220">
    <property type="entry name" value="PHOX_C_sf"/>
</dbReference>
<dbReference type="SUPFAM" id="SSF51905">
    <property type="entry name" value="FAD/NAD(P)-binding domain"/>
    <property type="match status" value="1"/>
</dbReference>
<dbReference type="EMBL" id="ML213511">
    <property type="protein sequence ID" value="TFK51511.1"/>
    <property type="molecule type" value="Genomic_DNA"/>
</dbReference>
<dbReference type="STRING" id="5364.A0A5C3NCA7"/>
<reference evidence="6 7" key="1">
    <citation type="journal article" date="2019" name="Nat. Ecol. Evol.">
        <title>Megaphylogeny resolves global patterns of mushroom evolution.</title>
        <authorList>
            <person name="Varga T."/>
            <person name="Krizsan K."/>
            <person name="Foldi C."/>
            <person name="Dima B."/>
            <person name="Sanchez-Garcia M."/>
            <person name="Sanchez-Ramirez S."/>
            <person name="Szollosi G.J."/>
            <person name="Szarkandi J.G."/>
            <person name="Papp V."/>
            <person name="Albert L."/>
            <person name="Andreopoulos W."/>
            <person name="Angelini C."/>
            <person name="Antonin V."/>
            <person name="Barry K.W."/>
            <person name="Bougher N.L."/>
            <person name="Buchanan P."/>
            <person name="Buyck B."/>
            <person name="Bense V."/>
            <person name="Catcheside P."/>
            <person name="Chovatia M."/>
            <person name="Cooper J."/>
            <person name="Damon W."/>
            <person name="Desjardin D."/>
            <person name="Finy P."/>
            <person name="Geml J."/>
            <person name="Haridas S."/>
            <person name="Hughes K."/>
            <person name="Justo A."/>
            <person name="Karasinski D."/>
            <person name="Kautmanova I."/>
            <person name="Kiss B."/>
            <person name="Kocsube S."/>
            <person name="Kotiranta H."/>
            <person name="LaButti K.M."/>
            <person name="Lechner B.E."/>
            <person name="Liimatainen K."/>
            <person name="Lipzen A."/>
            <person name="Lukacs Z."/>
            <person name="Mihaltcheva S."/>
            <person name="Morgado L.N."/>
            <person name="Niskanen T."/>
            <person name="Noordeloos M.E."/>
            <person name="Ohm R.A."/>
            <person name="Ortiz-Santana B."/>
            <person name="Ovrebo C."/>
            <person name="Racz N."/>
            <person name="Riley R."/>
            <person name="Savchenko A."/>
            <person name="Shiryaev A."/>
            <person name="Soop K."/>
            <person name="Spirin V."/>
            <person name="Szebenyi C."/>
            <person name="Tomsovsky M."/>
            <person name="Tulloss R.E."/>
            <person name="Uehling J."/>
            <person name="Grigoriev I.V."/>
            <person name="Vagvolgyi C."/>
            <person name="Papp T."/>
            <person name="Martin F.M."/>
            <person name="Miettinen O."/>
            <person name="Hibbett D.S."/>
            <person name="Nagy L.G."/>
        </authorList>
    </citation>
    <scope>NUCLEOTIDE SEQUENCE [LARGE SCALE GENOMIC DNA]</scope>
    <source>
        <strain evidence="6 7">OMC1185</strain>
    </source>
</reference>
<dbReference type="PRINTS" id="PR00420">
    <property type="entry name" value="RNGMNOXGNASE"/>
</dbReference>
<dbReference type="GO" id="GO:0016709">
    <property type="term" value="F:oxidoreductase activity, acting on paired donors, with incorporation or reduction of molecular oxygen, NAD(P)H as one donor, and incorporation of one atom of oxygen"/>
    <property type="evidence" value="ECO:0007669"/>
    <property type="project" value="UniProtKB-ARBA"/>
</dbReference>
<feature type="domain" description="FAD-binding" evidence="5">
    <location>
        <begin position="7"/>
        <end position="358"/>
    </location>
</feature>
<proteinExistence type="predicted"/>
<organism evidence="6 7">
    <name type="scientific">Heliocybe sulcata</name>
    <dbReference type="NCBI Taxonomy" id="5364"/>
    <lineage>
        <taxon>Eukaryota</taxon>
        <taxon>Fungi</taxon>
        <taxon>Dikarya</taxon>
        <taxon>Basidiomycota</taxon>
        <taxon>Agaricomycotina</taxon>
        <taxon>Agaricomycetes</taxon>
        <taxon>Gloeophyllales</taxon>
        <taxon>Gloeophyllaceae</taxon>
        <taxon>Heliocybe</taxon>
    </lineage>
</organism>
<evidence type="ECO:0000256" key="4">
    <source>
        <dbReference type="ARBA" id="ARBA00023002"/>
    </source>
</evidence>
<gene>
    <name evidence="6" type="ORF">OE88DRAFT_1554943</name>
</gene>
<dbReference type="InterPro" id="IPR050641">
    <property type="entry name" value="RIFMO-like"/>
</dbReference>
<comment type="cofactor">
    <cofactor evidence="1">
        <name>FAD</name>
        <dbReference type="ChEBI" id="CHEBI:57692"/>
    </cofactor>
</comment>
<name>A0A5C3NCA7_9AGAM</name>
<evidence type="ECO:0000256" key="3">
    <source>
        <dbReference type="ARBA" id="ARBA00022827"/>
    </source>
</evidence>
<dbReference type="AlphaFoldDB" id="A0A5C3NCA7"/>
<evidence type="ECO:0000259" key="5">
    <source>
        <dbReference type="Pfam" id="PF01494"/>
    </source>
</evidence>
<keyword evidence="7" id="KW-1185">Reference proteome</keyword>
<dbReference type="GO" id="GO:0071949">
    <property type="term" value="F:FAD binding"/>
    <property type="evidence" value="ECO:0007669"/>
    <property type="project" value="InterPro"/>
</dbReference>
<dbReference type="InterPro" id="IPR002938">
    <property type="entry name" value="FAD-bd"/>
</dbReference>
<dbReference type="Gene3D" id="3.50.50.60">
    <property type="entry name" value="FAD/NAD(P)-binding domain"/>
    <property type="match status" value="1"/>
</dbReference>
<dbReference type="OrthoDB" id="2690153at2759"/>
<accession>A0A5C3NCA7</accession>
<evidence type="ECO:0000256" key="1">
    <source>
        <dbReference type="ARBA" id="ARBA00001974"/>
    </source>
</evidence>
<evidence type="ECO:0000313" key="6">
    <source>
        <dbReference type="EMBL" id="TFK51511.1"/>
    </source>
</evidence>
<protein>
    <recommendedName>
        <fullName evidence="5">FAD-binding domain-containing protein</fullName>
    </recommendedName>
</protein>
<dbReference type="InterPro" id="IPR036188">
    <property type="entry name" value="FAD/NAD-bd_sf"/>
</dbReference>
<dbReference type="PANTHER" id="PTHR43004:SF19">
    <property type="entry name" value="BINDING MONOOXYGENASE, PUTATIVE (JCVI)-RELATED"/>
    <property type="match status" value="1"/>
</dbReference>
<keyword evidence="2" id="KW-0285">Flavoprotein</keyword>
<sequence length="559" mass="61173">MPAQSHPVLVVGAGPTGLVAALTLRQNGIPVRIIDKEPKPQFGSRGQGIMPRTLEVYHFLGVLPEILKRAVPLPINRWYKLPGGREVVKEMVTSPRTYPTPGMPFFNNCLVGQDVAQTILRSQLGKYNCQVEFGTELRDLKQYEDHVGVHLVKQGQNGELPEAVSVSYVVGADGARGIVRKLLGLSFIGETRPGDAGIIADVRLKGDVSRQYWHMWGDMGTQGFSAIPRWTHDDDVFWVSVFGSHVPYDALMANPQNINEYVKKITDRADIEITEFLTVSRFKWNIRMVSEFGRGRVFVAGDAAHVHSPTGGQGMNSSIMDAFNLAWKLALVHKGVASPKLLQSYTAERLPIIRKMLDITTETLDRTLAMEESAWERGRKFFQLDVHYRGSPIVVAENKEALTDTEIPPANVYTFGQLGRVQAGDRAPDAPGLLDLKGSSAGLTSLFRIFTPVKHTMLILSASASSADAVIAALQAYPAGIVQSVAVLPARLAVCGGEDLPKADVVVKDTDRHVYEGYAVDAWKDEVGVIVVRPDGFVGGIGSGVQVVKDYFKGIFCQQ</sequence>
<evidence type="ECO:0000313" key="7">
    <source>
        <dbReference type="Proteomes" id="UP000305948"/>
    </source>
</evidence>
<evidence type="ECO:0000256" key="2">
    <source>
        <dbReference type="ARBA" id="ARBA00022630"/>
    </source>
</evidence>
<dbReference type="Gene3D" id="3.40.30.20">
    <property type="match status" value="1"/>
</dbReference>
<dbReference type="Proteomes" id="UP000305948">
    <property type="component" value="Unassembled WGS sequence"/>
</dbReference>